<dbReference type="EMBL" id="KK104168">
    <property type="protein sequence ID" value="KIY94329.1"/>
    <property type="molecule type" value="Genomic_DNA"/>
</dbReference>
<gene>
    <name evidence="11" type="ORF">MNEG_13633</name>
</gene>
<evidence type="ECO:0000313" key="11">
    <source>
        <dbReference type="EMBL" id="KIY94329.1"/>
    </source>
</evidence>
<keyword evidence="3" id="KW-0150">Chloroplast</keyword>
<comment type="similarity">
    <text evidence="2">Belongs to the psbR family.</text>
</comment>
<keyword evidence="5" id="KW-0934">Plastid</keyword>
<evidence type="ECO:0000256" key="8">
    <source>
        <dbReference type="ARBA" id="ARBA00023136"/>
    </source>
</evidence>
<dbReference type="PANTHER" id="PTHR34369">
    <property type="entry name" value="PHOTOSYSTEM II 10 KDA POLYPEPTIDE, CHLOROPLASTIC"/>
    <property type="match status" value="1"/>
</dbReference>
<evidence type="ECO:0000256" key="6">
    <source>
        <dbReference type="ARBA" id="ARBA00022946"/>
    </source>
</evidence>
<keyword evidence="8 10" id="KW-0472">Membrane</keyword>
<dbReference type="STRING" id="145388.A0A0D2LRM6"/>
<dbReference type="GeneID" id="25731115"/>
<dbReference type="PANTHER" id="PTHR34369:SF7">
    <property type="entry name" value="PHOTOSYSTEM II 10 KDA POLYPEPTIDE, CHLOROPLASTIC"/>
    <property type="match status" value="1"/>
</dbReference>
<evidence type="ECO:0000256" key="2">
    <source>
        <dbReference type="ARBA" id="ARBA00006659"/>
    </source>
</evidence>
<evidence type="ECO:0000256" key="4">
    <source>
        <dbReference type="ARBA" id="ARBA00022531"/>
    </source>
</evidence>
<comment type="subcellular location">
    <subcellularLocation>
        <location evidence="1">Plastid</location>
        <location evidence="1">Chloroplast thylakoid membrane</location>
    </subcellularLocation>
</comment>
<evidence type="ECO:0008006" key="13">
    <source>
        <dbReference type="Google" id="ProtNLM"/>
    </source>
</evidence>
<feature type="transmembrane region" description="Helical" evidence="10">
    <location>
        <begin position="115"/>
        <end position="135"/>
    </location>
</feature>
<proteinExistence type="inferred from homology"/>
<evidence type="ECO:0000256" key="10">
    <source>
        <dbReference type="SAM" id="Phobius"/>
    </source>
</evidence>
<keyword evidence="6" id="KW-0809">Transit peptide</keyword>
<dbReference type="InterPro" id="IPR006814">
    <property type="entry name" value="PSII_PsbR"/>
</dbReference>
<dbReference type="GO" id="GO:0009535">
    <property type="term" value="C:chloroplast thylakoid membrane"/>
    <property type="evidence" value="ECO:0007669"/>
    <property type="project" value="UniProtKB-SubCell"/>
</dbReference>
<dbReference type="AlphaFoldDB" id="A0A0D2LRM6"/>
<protein>
    <recommendedName>
        <fullName evidence="13">Photosystem II 10 kDa polypeptide, chloroplastic</fullName>
    </recommendedName>
</protein>
<organism evidence="11 12">
    <name type="scientific">Monoraphidium neglectum</name>
    <dbReference type="NCBI Taxonomy" id="145388"/>
    <lineage>
        <taxon>Eukaryota</taxon>
        <taxon>Viridiplantae</taxon>
        <taxon>Chlorophyta</taxon>
        <taxon>core chlorophytes</taxon>
        <taxon>Chlorophyceae</taxon>
        <taxon>CS clade</taxon>
        <taxon>Sphaeropleales</taxon>
        <taxon>Selenastraceae</taxon>
        <taxon>Monoraphidium</taxon>
    </lineage>
</organism>
<evidence type="ECO:0000256" key="7">
    <source>
        <dbReference type="ARBA" id="ARBA00023078"/>
    </source>
</evidence>
<dbReference type="OrthoDB" id="496093at2759"/>
<keyword evidence="10" id="KW-0812">Transmembrane</keyword>
<dbReference type="Pfam" id="PF04725">
    <property type="entry name" value="PsbR"/>
    <property type="match status" value="1"/>
</dbReference>
<sequence>MQAALSQKAGLSALPVRAGRRNLVVANNAKIEKTNIKEVGLNSIGDKTVQNNLMGKSRYMDKKGWVDAQGRKGKGYGVYRFADKYGANVDGYSPIYTPDRWTESGDSYKLGTKGLIAWAGLVVVLLGIGATLIISTSQLGA</sequence>
<keyword evidence="7" id="KW-0793">Thylakoid</keyword>
<evidence type="ECO:0000313" key="12">
    <source>
        <dbReference type="Proteomes" id="UP000054498"/>
    </source>
</evidence>
<keyword evidence="4" id="KW-0602">Photosynthesis</keyword>
<evidence type="ECO:0000256" key="3">
    <source>
        <dbReference type="ARBA" id="ARBA00022528"/>
    </source>
</evidence>
<name>A0A0D2LRM6_9CHLO</name>
<reference evidence="11 12" key="1">
    <citation type="journal article" date="2013" name="BMC Genomics">
        <title>Reconstruction of the lipid metabolism for the microalga Monoraphidium neglectum from its genome sequence reveals characteristics suitable for biofuel production.</title>
        <authorList>
            <person name="Bogen C."/>
            <person name="Al-Dilaimi A."/>
            <person name="Albersmeier A."/>
            <person name="Wichmann J."/>
            <person name="Grundmann M."/>
            <person name="Rupp O."/>
            <person name="Lauersen K.J."/>
            <person name="Blifernez-Klassen O."/>
            <person name="Kalinowski J."/>
            <person name="Goesmann A."/>
            <person name="Mussgnug J.H."/>
            <person name="Kruse O."/>
        </authorList>
    </citation>
    <scope>NUCLEOTIDE SEQUENCE [LARGE SCALE GENOMIC DNA]</scope>
    <source>
        <strain evidence="11 12">SAG 48.87</strain>
    </source>
</reference>
<keyword evidence="12" id="KW-1185">Reference proteome</keyword>
<keyword evidence="9" id="KW-0604">Photosystem II</keyword>
<evidence type="ECO:0000256" key="1">
    <source>
        <dbReference type="ARBA" id="ARBA00004334"/>
    </source>
</evidence>
<dbReference type="KEGG" id="mng:MNEG_13633"/>
<dbReference type="GO" id="GO:0015979">
    <property type="term" value="P:photosynthesis"/>
    <property type="evidence" value="ECO:0007669"/>
    <property type="project" value="UniProtKB-KW"/>
</dbReference>
<accession>A0A0D2LRM6</accession>
<evidence type="ECO:0000256" key="9">
    <source>
        <dbReference type="ARBA" id="ARBA00023276"/>
    </source>
</evidence>
<evidence type="ECO:0000256" key="5">
    <source>
        <dbReference type="ARBA" id="ARBA00022640"/>
    </source>
</evidence>
<dbReference type="RefSeq" id="XP_013893349.1">
    <property type="nucleotide sequence ID" value="XM_014037895.1"/>
</dbReference>
<dbReference type="Proteomes" id="UP000054498">
    <property type="component" value="Unassembled WGS sequence"/>
</dbReference>
<keyword evidence="10" id="KW-1133">Transmembrane helix</keyword>
<dbReference type="GO" id="GO:0009654">
    <property type="term" value="C:photosystem II oxygen evolving complex"/>
    <property type="evidence" value="ECO:0007669"/>
    <property type="project" value="InterPro"/>
</dbReference>